<dbReference type="SMART" id="SM00829">
    <property type="entry name" value="PKS_ER"/>
    <property type="match status" value="1"/>
</dbReference>
<evidence type="ECO:0000259" key="1">
    <source>
        <dbReference type="SMART" id="SM00829"/>
    </source>
</evidence>
<dbReference type="Gene3D" id="3.40.50.720">
    <property type="entry name" value="NAD(P)-binding Rossmann-like Domain"/>
    <property type="match status" value="1"/>
</dbReference>
<name>A0ABR1GQM3_9HYPO</name>
<dbReference type="InterPro" id="IPR036291">
    <property type="entry name" value="NAD(P)-bd_dom_sf"/>
</dbReference>
<dbReference type="CDD" id="cd08276">
    <property type="entry name" value="MDR7"/>
    <property type="match status" value="1"/>
</dbReference>
<organism evidence="2 3">
    <name type="scientific">Neonectria punicea</name>
    <dbReference type="NCBI Taxonomy" id="979145"/>
    <lineage>
        <taxon>Eukaryota</taxon>
        <taxon>Fungi</taxon>
        <taxon>Dikarya</taxon>
        <taxon>Ascomycota</taxon>
        <taxon>Pezizomycotina</taxon>
        <taxon>Sordariomycetes</taxon>
        <taxon>Hypocreomycetidae</taxon>
        <taxon>Hypocreales</taxon>
        <taxon>Nectriaceae</taxon>
        <taxon>Neonectria</taxon>
    </lineage>
</organism>
<dbReference type="InterPro" id="IPR013149">
    <property type="entry name" value="ADH-like_C"/>
</dbReference>
<gene>
    <name evidence="2" type="ORF">QQX98_009994</name>
</gene>
<dbReference type="InterPro" id="IPR013154">
    <property type="entry name" value="ADH-like_N"/>
</dbReference>
<dbReference type="Proteomes" id="UP001498476">
    <property type="component" value="Unassembled WGS sequence"/>
</dbReference>
<proteinExistence type="predicted"/>
<evidence type="ECO:0000313" key="2">
    <source>
        <dbReference type="EMBL" id="KAK7407823.1"/>
    </source>
</evidence>
<sequence length="348" mass="37002">MAQQQVYRLLQRTSFHDLAVVQEPIPTPLEHEVLVKVRSGALNYRDVAICNSTYPVPVKDSVIPCSDLAGDVVQVGSVVEGFAVGDKVIAAFDLNALYGTIPDSNHTLGGSIDGALQQYVCLPASALVKIPTSSKLSYAQWAPAVYAGTTAWNSLYGNVPLKPGRTRFNSNAGTGGVSITGLILARAAGATTIMTSSSDTKLQHVREKYGVDHVINYKTTPSWGAEVQRLTHGLGADHVFESGGAGTIAQSMEAVAQGGIISVIGFLESCPQADMPNVAALVMNKGAVVRGIRVGPKQQLEDLVRFVAARNLELPVGKTFGFSHDQVIAAFEFLTSGQHVRKVYINVQ</sequence>
<dbReference type="PANTHER" id="PTHR45033:SF2">
    <property type="entry name" value="ZINC-TYPE ALCOHOL DEHYDROGENASE-LIKE PROTEIN C1773.06C"/>
    <property type="match status" value="1"/>
</dbReference>
<dbReference type="InterPro" id="IPR020843">
    <property type="entry name" value="ER"/>
</dbReference>
<dbReference type="InterPro" id="IPR011032">
    <property type="entry name" value="GroES-like_sf"/>
</dbReference>
<dbReference type="InterPro" id="IPR052711">
    <property type="entry name" value="Zinc_ADH-like"/>
</dbReference>
<protein>
    <recommendedName>
        <fullName evidence="1">Enoyl reductase (ER) domain-containing protein</fullName>
    </recommendedName>
</protein>
<keyword evidence="3" id="KW-1185">Reference proteome</keyword>
<feature type="domain" description="Enoyl reductase (ER)" evidence="1">
    <location>
        <begin position="13"/>
        <end position="345"/>
    </location>
</feature>
<dbReference type="Gene3D" id="3.90.180.10">
    <property type="entry name" value="Medium-chain alcohol dehydrogenases, catalytic domain"/>
    <property type="match status" value="1"/>
</dbReference>
<dbReference type="Pfam" id="PF08240">
    <property type="entry name" value="ADH_N"/>
    <property type="match status" value="1"/>
</dbReference>
<evidence type="ECO:0000313" key="3">
    <source>
        <dbReference type="Proteomes" id="UP001498476"/>
    </source>
</evidence>
<reference evidence="2 3" key="1">
    <citation type="journal article" date="2025" name="Microbiol. Resour. Announc.">
        <title>Draft genome sequences for Neonectria magnoliae and Neonectria punicea, canker pathogens of Liriodendron tulipifera and Acer saccharum in West Virginia.</title>
        <authorList>
            <person name="Petronek H.M."/>
            <person name="Kasson M.T."/>
            <person name="Metheny A.M."/>
            <person name="Stauder C.M."/>
            <person name="Lovett B."/>
            <person name="Lynch S.C."/>
            <person name="Garnas J.R."/>
            <person name="Kasson L.R."/>
            <person name="Stajich J.E."/>
        </authorList>
    </citation>
    <scope>NUCLEOTIDE SEQUENCE [LARGE SCALE GENOMIC DNA]</scope>
    <source>
        <strain evidence="2 3">NRRL 64653</strain>
    </source>
</reference>
<dbReference type="PANTHER" id="PTHR45033">
    <property type="match status" value="1"/>
</dbReference>
<comment type="caution">
    <text evidence="2">The sequence shown here is derived from an EMBL/GenBank/DDBJ whole genome shotgun (WGS) entry which is preliminary data.</text>
</comment>
<dbReference type="SUPFAM" id="SSF51735">
    <property type="entry name" value="NAD(P)-binding Rossmann-fold domains"/>
    <property type="match status" value="1"/>
</dbReference>
<accession>A0ABR1GQM3</accession>
<dbReference type="Pfam" id="PF00107">
    <property type="entry name" value="ADH_zinc_N"/>
    <property type="match status" value="1"/>
</dbReference>
<dbReference type="SUPFAM" id="SSF50129">
    <property type="entry name" value="GroES-like"/>
    <property type="match status" value="1"/>
</dbReference>
<dbReference type="EMBL" id="JAZAVJ010000209">
    <property type="protein sequence ID" value="KAK7407823.1"/>
    <property type="molecule type" value="Genomic_DNA"/>
</dbReference>